<sequence length="124" mass="13836">CPDFKWDLNCARLCQNCEKPCDKFTGKCQQCKSGFQIPEKSCTISCKHNQFGKDCRGNCLKKCGQDCVERINGDCPSHSAGLLIGIIIAVIFVIVGIFIFITVQRKRTQLAKPNENTVNSEMSE</sequence>
<gene>
    <name evidence="2" type="ORF">Bpfe_008441</name>
</gene>
<keyword evidence="1" id="KW-0472">Membrane</keyword>
<organism evidence="2 3">
    <name type="scientific">Biomphalaria pfeifferi</name>
    <name type="common">Bloodfluke planorb</name>
    <name type="synonym">Freshwater snail</name>
    <dbReference type="NCBI Taxonomy" id="112525"/>
    <lineage>
        <taxon>Eukaryota</taxon>
        <taxon>Metazoa</taxon>
        <taxon>Spiralia</taxon>
        <taxon>Lophotrochozoa</taxon>
        <taxon>Mollusca</taxon>
        <taxon>Gastropoda</taxon>
        <taxon>Heterobranchia</taxon>
        <taxon>Euthyneura</taxon>
        <taxon>Panpulmonata</taxon>
        <taxon>Hygrophila</taxon>
        <taxon>Lymnaeoidea</taxon>
        <taxon>Planorbidae</taxon>
        <taxon>Biomphalaria</taxon>
    </lineage>
</organism>
<reference evidence="2" key="1">
    <citation type="journal article" date="2023" name="PLoS Negl. Trop. Dis.">
        <title>A genome sequence for Biomphalaria pfeifferi, the major vector snail for the human-infecting parasite Schistosoma mansoni.</title>
        <authorList>
            <person name="Bu L."/>
            <person name="Lu L."/>
            <person name="Laidemitt M.R."/>
            <person name="Zhang S.M."/>
            <person name="Mutuku M."/>
            <person name="Mkoji G."/>
            <person name="Steinauer M."/>
            <person name="Loker E.S."/>
        </authorList>
    </citation>
    <scope>NUCLEOTIDE SEQUENCE</scope>
    <source>
        <strain evidence="2">KasaAsao</strain>
    </source>
</reference>
<dbReference type="EMBL" id="JASAOG010000027">
    <property type="protein sequence ID" value="KAK0061948.1"/>
    <property type="molecule type" value="Genomic_DNA"/>
</dbReference>
<dbReference type="Proteomes" id="UP001233172">
    <property type="component" value="Unassembled WGS sequence"/>
</dbReference>
<reference evidence="2" key="2">
    <citation type="submission" date="2023-04" db="EMBL/GenBank/DDBJ databases">
        <authorList>
            <person name="Bu L."/>
            <person name="Lu L."/>
            <person name="Laidemitt M.R."/>
            <person name="Zhang S.M."/>
            <person name="Mutuku M."/>
            <person name="Mkoji G."/>
            <person name="Steinauer M."/>
            <person name="Loker E.S."/>
        </authorList>
    </citation>
    <scope>NUCLEOTIDE SEQUENCE</scope>
    <source>
        <strain evidence="2">KasaAsao</strain>
        <tissue evidence="2">Whole Snail</tissue>
    </source>
</reference>
<proteinExistence type="predicted"/>
<protein>
    <submittedName>
        <fullName evidence="2">Multiple epidermal growth factor-like domains protein 10</fullName>
    </submittedName>
</protein>
<evidence type="ECO:0000313" key="3">
    <source>
        <dbReference type="Proteomes" id="UP001233172"/>
    </source>
</evidence>
<keyword evidence="1" id="KW-1133">Transmembrane helix</keyword>
<name>A0AAD8BWH1_BIOPF</name>
<dbReference type="AlphaFoldDB" id="A0AAD8BWH1"/>
<keyword evidence="3" id="KW-1185">Reference proteome</keyword>
<feature type="non-terminal residue" evidence="2">
    <location>
        <position position="1"/>
    </location>
</feature>
<evidence type="ECO:0000313" key="2">
    <source>
        <dbReference type="EMBL" id="KAK0061948.1"/>
    </source>
</evidence>
<keyword evidence="1" id="KW-0812">Transmembrane</keyword>
<feature type="transmembrane region" description="Helical" evidence="1">
    <location>
        <begin position="80"/>
        <end position="103"/>
    </location>
</feature>
<comment type="caution">
    <text evidence="2">The sequence shown here is derived from an EMBL/GenBank/DDBJ whole genome shotgun (WGS) entry which is preliminary data.</text>
</comment>
<accession>A0AAD8BWH1</accession>
<evidence type="ECO:0000256" key="1">
    <source>
        <dbReference type="SAM" id="Phobius"/>
    </source>
</evidence>